<feature type="transmembrane region" description="Helical" evidence="3">
    <location>
        <begin position="117"/>
        <end position="138"/>
    </location>
</feature>
<evidence type="ECO:0000256" key="3">
    <source>
        <dbReference type="SAM" id="Phobius"/>
    </source>
</evidence>
<dbReference type="AlphaFoldDB" id="A0A1D2MYR9"/>
<evidence type="ECO:0000313" key="6">
    <source>
        <dbReference type="Proteomes" id="UP000094527"/>
    </source>
</evidence>
<evidence type="ECO:0000256" key="1">
    <source>
        <dbReference type="ARBA" id="ARBA00022729"/>
    </source>
</evidence>
<organism evidence="5 6">
    <name type="scientific">Orchesella cincta</name>
    <name type="common">Springtail</name>
    <name type="synonym">Podura cincta</name>
    <dbReference type="NCBI Taxonomy" id="48709"/>
    <lineage>
        <taxon>Eukaryota</taxon>
        <taxon>Metazoa</taxon>
        <taxon>Ecdysozoa</taxon>
        <taxon>Arthropoda</taxon>
        <taxon>Hexapoda</taxon>
        <taxon>Collembola</taxon>
        <taxon>Entomobryomorpha</taxon>
        <taxon>Entomobryoidea</taxon>
        <taxon>Orchesellidae</taxon>
        <taxon>Orchesellinae</taxon>
        <taxon>Orchesella</taxon>
    </lineage>
</organism>
<evidence type="ECO:0008006" key="7">
    <source>
        <dbReference type="Google" id="ProtNLM"/>
    </source>
</evidence>
<dbReference type="EMBL" id="LJIJ01000374">
    <property type="protein sequence ID" value="ODM98197.1"/>
    <property type="molecule type" value="Genomic_DNA"/>
</dbReference>
<evidence type="ECO:0000313" key="5">
    <source>
        <dbReference type="EMBL" id="ODM98197.1"/>
    </source>
</evidence>
<keyword evidence="3" id="KW-1133">Transmembrane helix</keyword>
<evidence type="ECO:0000256" key="4">
    <source>
        <dbReference type="SAM" id="SignalP"/>
    </source>
</evidence>
<feature type="chain" id="PRO_5008904747" description="Protein sleepless" evidence="4">
    <location>
        <begin position="33"/>
        <end position="141"/>
    </location>
</feature>
<feature type="signal peptide" evidence="4">
    <location>
        <begin position="1"/>
        <end position="32"/>
    </location>
</feature>
<evidence type="ECO:0000256" key="2">
    <source>
        <dbReference type="ARBA" id="ARBA00023157"/>
    </source>
</evidence>
<dbReference type="PANTHER" id="PTHR10036:SF3">
    <property type="entry name" value="PROTEIN SLEEPLESS-RELATED"/>
    <property type="match status" value="1"/>
</dbReference>
<dbReference type="OrthoDB" id="6234159at2759"/>
<sequence>MLFSPGKLSPFPLAVFVFLAFTSELFISPVEGLKCYECQNCSYPINPTNCKPMSNRCEKVEEGGFIWRHCSQYSRERKFEKMGFKCDEHEYEDEDKDTGSDKRCYCDTDYCNQAQSLFIRLHNSQLIFLSLIIMILIFQPV</sequence>
<keyword evidence="3" id="KW-0812">Transmembrane</keyword>
<keyword evidence="6" id="KW-1185">Reference proteome</keyword>
<gene>
    <name evidence="5" type="ORF">Ocin01_08481</name>
</gene>
<keyword evidence="3" id="KW-0472">Membrane</keyword>
<comment type="caution">
    <text evidence="5">The sequence shown here is derived from an EMBL/GenBank/DDBJ whole genome shotgun (WGS) entry which is preliminary data.</text>
</comment>
<dbReference type="PANTHER" id="PTHR10036">
    <property type="entry name" value="CD59 GLYCOPROTEIN"/>
    <property type="match status" value="1"/>
</dbReference>
<reference evidence="5 6" key="1">
    <citation type="journal article" date="2016" name="Genome Biol. Evol.">
        <title>Gene Family Evolution Reflects Adaptation to Soil Environmental Stressors in the Genome of the Collembolan Orchesella cincta.</title>
        <authorList>
            <person name="Faddeeva-Vakhrusheva A."/>
            <person name="Derks M.F."/>
            <person name="Anvar S.Y."/>
            <person name="Agamennone V."/>
            <person name="Suring W."/>
            <person name="Smit S."/>
            <person name="van Straalen N.M."/>
            <person name="Roelofs D."/>
        </authorList>
    </citation>
    <scope>NUCLEOTIDE SEQUENCE [LARGE SCALE GENOMIC DNA]</scope>
    <source>
        <tissue evidence="5">Mixed pool</tissue>
    </source>
</reference>
<keyword evidence="2" id="KW-1015">Disulfide bond</keyword>
<name>A0A1D2MYR9_ORCCI</name>
<keyword evidence="1 4" id="KW-0732">Signal</keyword>
<proteinExistence type="predicted"/>
<protein>
    <recommendedName>
        <fullName evidence="7">Protein sleepless</fullName>
    </recommendedName>
</protein>
<dbReference type="Proteomes" id="UP000094527">
    <property type="component" value="Unassembled WGS sequence"/>
</dbReference>
<accession>A0A1D2MYR9</accession>